<evidence type="ECO:0000313" key="2">
    <source>
        <dbReference type="EMBL" id="MDF1587501.1"/>
    </source>
</evidence>
<sequence>MMEQREALEASHSWPGYLRRMRNERRAGRAEAEARMAQPGFARASDPAPNSPVFVDPAGCDRVARLESPAGGFAGWRGSTAVPAGRQTRTRAQGADGRKLTAG</sequence>
<dbReference type="AlphaFoldDB" id="A0AAP4D7T5"/>
<organism evidence="2 3">
    <name type="scientific">Marinimicrococcus flavescens</name>
    <dbReference type="NCBI Taxonomy" id="3031815"/>
    <lineage>
        <taxon>Bacteria</taxon>
        <taxon>Pseudomonadati</taxon>
        <taxon>Pseudomonadota</taxon>
        <taxon>Alphaproteobacteria</taxon>
        <taxon>Geminicoccales</taxon>
        <taxon>Geminicoccaceae</taxon>
        <taxon>Marinimicrococcus</taxon>
    </lineage>
</organism>
<feature type="compositionally biased region" description="Basic and acidic residues" evidence="1">
    <location>
        <begin position="24"/>
        <end position="34"/>
    </location>
</feature>
<dbReference type="Proteomes" id="UP001301140">
    <property type="component" value="Unassembled WGS sequence"/>
</dbReference>
<keyword evidence="3" id="KW-1185">Reference proteome</keyword>
<dbReference type="EMBL" id="JARGEQ010000135">
    <property type="protein sequence ID" value="MDF1587501.1"/>
    <property type="molecule type" value="Genomic_DNA"/>
</dbReference>
<accession>A0AAP4D7T5</accession>
<evidence type="ECO:0000256" key="1">
    <source>
        <dbReference type="SAM" id="MobiDB-lite"/>
    </source>
</evidence>
<feature type="region of interest" description="Disordered" evidence="1">
    <location>
        <begin position="69"/>
        <end position="103"/>
    </location>
</feature>
<reference evidence="2 3" key="1">
    <citation type="submission" date="2023-03" db="EMBL/GenBank/DDBJ databases">
        <title>YIM 152171 draft genome.</title>
        <authorList>
            <person name="Yang Z."/>
        </authorList>
    </citation>
    <scope>NUCLEOTIDE SEQUENCE [LARGE SCALE GENOMIC DNA]</scope>
    <source>
        <strain evidence="2 3">YIM 152171</strain>
    </source>
</reference>
<feature type="region of interest" description="Disordered" evidence="1">
    <location>
        <begin position="24"/>
        <end position="51"/>
    </location>
</feature>
<name>A0AAP4D7T5_9PROT</name>
<comment type="caution">
    <text evidence="2">The sequence shown here is derived from an EMBL/GenBank/DDBJ whole genome shotgun (WGS) entry which is preliminary data.</text>
</comment>
<dbReference type="RefSeq" id="WP_327789925.1">
    <property type="nucleotide sequence ID" value="NZ_JARGEQ010000135.1"/>
</dbReference>
<gene>
    <name evidence="2" type="ORF">PZ740_14025</name>
</gene>
<proteinExistence type="predicted"/>
<protein>
    <submittedName>
        <fullName evidence="2">Uncharacterized protein</fullName>
    </submittedName>
</protein>
<evidence type="ECO:0000313" key="3">
    <source>
        <dbReference type="Proteomes" id="UP001301140"/>
    </source>
</evidence>